<dbReference type="GO" id="GO:0008168">
    <property type="term" value="F:methyltransferase activity"/>
    <property type="evidence" value="ECO:0007669"/>
    <property type="project" value="UniProtKB-KW"/>
</dbReference>
<dbReference type="CDD" id="cd02440">
    <property type="entry name" value="AdoMet_MTases"/>
    <property type="match status" value="1"/>
</dbReference>
<evidence type="ECO:0000313" key="3">
    <source>
        <dbReference type="Proteomes" id="UP000198657"/>
    </source>
</evidence>
<sequence>MKLENKDFWEKETVIATQDQENSIAADFEIFMFEQAKERQKETRLIEKIKIFGCGTGREINETAKYFAPKNITASDISKNMITKCNFNLKLWNIDAITQTIVGNAKDIKIEKNAFDLIVIFNSMLTYVAKKTDRQAIFNKSYEVLKFEGVLIGTVHNQEGTLAKTYYFKLRNLFSFILGEKAGNRYTGFKGYKVPGYYYDKKGLTKDILDAGFKNIDVYSLEEFYTLKGQTYNRKTGYNNLIFIATK</sequence>
<keyword evidence="3" id="KW-1185">Reference proteome</keyword>
<evidence type="ECO:0000313" key="2">
    <source>
        <dbReference type="EMBL" id="SEO67564.1"/>
    </source>
</evidence>
<evidence type="ECO:0000259" key="1">
    <source>
        <dbReference type="Pfam" id="PF13649"/>
    </source>
</evidence>
<dbReference type="STRING" id="604089.SAMN04487942_0107"/>
<dbReference type="OrthoDB" id="1339961at2"/>
<dbReference type="Proteomes" id="UP000198657">
    <property type="component" value="Unassembled WGS sequence"/>
</dbReference>
<dbReference type="Pfam" id="PF13649">
    <property type="entry name" value="Methyltransf_25"/>
    <property type="match status" value="1"/>
</dbReference>
<dbReference type="SUPFAM" id="SSF53335">
    <property type="entry name" value="S-adenosyl-L-methionine-dependent methyltransferases"/>
    <property type="match status" value="1"/>
</dbReference>
<keyword evidence="2" id="KW-0808">Transferase</keyword>
<dbReference type="Gene3D" id="3.40.50.150">
    <property type="entry name" value="Vaccinia Virus protein VP39"/>
    <property type="match status" value="1"/>
</dbReference>
<feature type="domain" description="Methyltransferase" evidence="1">
    <location>
        <begin position="52"/>
        <end position="149"/>
    </location>
</feature>
<dbReference type="EMBL" id="FODN01000012">
    <property type="protein sequence ID" value="SEO67564.1"/>
    <property type="molecule type" value="Genomic_DNA"/>
</dbReference>
<dbReference type="GO" id="GO:0032259">
    <property type="term" value="P:methylation"/>
    <property type="evidence" value="ECO:0007669"/>
    <property type="project" value="UniProtKB-KW"/>
</dbReference>
<organism evidence="2 3">
    <name type="scientific">Flavobacterium sinopsychrotolerans</name>
    <dbReference type="NCBI Taxonomy" id="604089"/>
    <lineage>
        <taxon>Bacteria</taxon>
        <taxon>Pseudomonadati</taxon>
        <taxon>Bacteroidota</taxon>
        <taxon>Flavobacteriia</taxon>
        <taxon>Flavobacteriales</taxon>
        <taxon>Flavobacteriaceae</taxon>
        <taxon>Flavobacterium</taxon>
    </lineage>
</organism>
<reference evidence="3" key="1">
    <citation type="submission" date="2016-10" db="EMBL/GenBank/DDBJ databases">
        <authorList>
            <person name="Varghese N."/>
            <person name="Submissions S."/>
        </authorList>
    </citation>
    <scope>NUCLEOTIDE SEQUENCE [LARGE SCALE GENOMIC DNA]</scope>
    <source>
        <strain evidence="3">CGMCC 1.8704</strain>
    </source>
</reference>
<gene>
    <name evidence="2" type="ORF">SAMN04487942_0107</name>
</gene>
<keyword evidence="2" id="KW-0830">Ubiquinone</keyword>
<keyword evidence="2" id="KW-0489">Methyltransferase</keyword>
<dbReference type="RefSeq" id="WP_091174274.1">
    <property type="nucleotide sequence ID" value="NZ_CBCSFM010000014.1"/>
</dbReference>
<accession>A0A1H8RN09</accession>
<dbReference type="InterPro" id="IPR029063">
    <property type="entry name" value="SAM-dependent_MTases_sf"/>
</dbReference>
<dbReference type="InterPro" id="IPR041698">
    <property type="entry name" value="Methyltransf_25"/>
</dbReference>
<name>A0A1H8RN09_9FLAO</name>
<proteinExistence type="predicted"/>
<protein>
    <submittedName>
        <fullName evidence="2">Ubiquinone/menaquinone biosynthesis C-methylase UbiE</fullName>
    </submittedName>
</protein>
<dbReference type="AlphaFoldDB" id="A0A1H8RN09"/>